<keyword evidence="6" id="KW-1185">Reference proteome</keyword>
<dbReference type="InterPro" id="IPR057558">
    <property type="entry name" value="Swc3_dom"/>
</dbReference>
<evidence type="ECO:0000256" key="1">
    <source>
        <dbReference type="SAM" id="Coils"/>
    </source>
</evidence>
<dbReference type="PANTHER" id="PTHR28108:SF1">
    <property type="entry name" value="SWR1-COMPLEX PROTEIN 3"/>
    <property type="match status" value="1"/>
</dbReference>
<feature type="domain" description="Swc3 C-terminal" evidence="4">
    <location>
        <begin position="852"/>
        <end position="958"/>
    </location>
</feature>
<feature type="region of interest" description="Disordered" evidence="2">
    <location>
        <begin position="305"/>
        <end position="387"/>
    </location>
</feature>
<feature type="compositionally biased region" description="Basic and acidic residues" evidence="2">
    <location>
        <begin position="330"/>
        <end position="358"/>
    </location>
</feature>
<feature type="compositionally biased region" description="Polar residues" evidence="2">
    <location>
        <begin position="512"/>
        <end position="521"/>
    </location>
</feature>
<feature type="region of interest" description="Disordered" evidence="2">
    <location>
        <begin position="240"/>
        <end position="268"/>
    </location>
</feature>
<evidence type="ECO:0000259" key="3">
    <source>
        <dbReference type="Pfam" id="PF24707"/>
    </source>
</evidence>
<feature type="region of interest" description="Disordered" evidence="2">
    <location>
        <begin position="177"/>
        <end position="226"/>
    </location>
</feature>
<feature type="compositionally biased region" description="Low complexity" evidence="2">
    <location>
        <begin position="651"/>
        <end position="662"/>
    </location>
</feature>
<dbReference type="PANTHER" id="PTHR28108">
    <property type="entry name" value="SWR1-COMPLEX PROTEIN 3"/>
    <property type="match status" value="1"/>
</dbReference>
<keyword evidence="1" id="KW-0175">Coiled coil</keyword>
<feature type="compositionally biased region" description="Basic and acidic residues" evidence="2">
    <location>
        <begin position="473"/>
        <end position="506"/>
    </location>
</feature>
<feature type="compositionally biased region" description="Polar residues" evidence="2">
    <location>
        <begin position="314"/>
        <end position="329"/>
    </location>
</feature>
<feature type="coiled-coil region" evidence="1">
    <location>
        <begin position="794"/>
        <end position="824"/>
    </location>
</feature>
<dbReference type="Proteomes" id="UP000697127">
    <property type="component" value="Unassembled WGS sequence"/>
</dbReference>
<feature type="compositionally biased region" description="Acidic residues" evidence="2">
    <location>
        <begin position="665"/>
        <end position="675"/>
    </location>
</feature>
<feature type="domain" description="Swc3 C-terminal" evidence="4">
    <location>
        <begin position="696"/>
        <end position="737"/>
    </location>
</feature>
<feature type="compositionally biased region" description="Low complexity" evidence="2">
    <location>
        <begin position="365"/>
        <end position="380"/>
    </location>
</feature>
<organism evidence="5 6">
    <name type="scientific">Pichia californica</name>
    <dbReference type="NCBI Taxonomy" id="460514"/>
    <lineage>
        <taxon>Eukaryota</taxon>
        <taxon>Fungi</taxon>
        <taxon>Dikarya</taxon>
        <taxon>Ascomycota</taxon>
        <taxon>Saccharomycotina</taxon>
        <taxon>Pichiomycetes</taxon>
        <taxon>Pichiales</taxon>
        <taxon>Pichiaceae</taxon>
        <taxon>Pichia</taxon>
    </lineage>
</organism>
<dbReference type="Pfam" id="PF24707">
    <property type="entry name" value="Swc3"/>
    <property type="match status" value="1"/>
</dbReference>
<dbReference type="GO" id="GO:0140849">
    <property type="term" value="F:ATP-dependent H2AZ histone chaperone activity"/>
    <property type="evidence" value="ECO:0007669"/>
    <property type="project" value="InterPro"/>
</dbReference>
<dbReference type="GO" id="GO:0000812">
    <property type="term" value="C:Swr1 complex"/>
    <property type="evidence" value="ECO:0007669"/>
    <property type="project" value="InterPro"/>
</dbReference>
<feature type="region of interest" description="Disordered" evidence="2">
    <location>
        <begin position="825"/>
        <end position="852"/>
    </location>
</feature>
<gene>
    <name evidence="5" type="primary">SWC3</name>
    <name evidence="5" type="ORF">C6P40_000505</name>
</gene>
<feature type="compositionally biased region" description="Polar residues" evidence="2">
    <location>
        <begin position="240"/>
        <end position="249"/>
    </location>
</feature>
<feature type="compositionally biased region" description="Basic and acidic residues" evidence="2">
    <location>
        <begin position="529"/>
        <end position="650"/>
    </location>
</feature>
<protein>
    <submittedName>
        <fullName evidence="5">SWR1-complex protein 3</fullName>
    </submittedName>
</protein>
<evidence type="ECO:0000313" key="6">
    <source>
        <dbReference type="Proteomes" id="UP000697127"/>
    </source>
</evidence>
<dbReference type="AlphaFoldDB" id="A0A9P7BFC6"/>
<evidence type="ECO:0000256" key="2">
    <source>
        <dbReference type="SAM" id="MobiDB-lite"/>
    </source>
</evidence>
<feature type="region of interest" description="Disordered" evidence="2">
    <location>
        <begin position="459"/>
        <end position="691"/>
    </location>
</feature>
<evidence type="ECO:0000313" key="5">
    <source>
        <dbReference type="EMBL" id="KAG0688801.1"/>
    </source>
</evidence>
<sequence>MVDIEVKNDISREVSPSPTLSNTTKTASILMIQPLENINKELLYRQRQNRPFKIIQNLPINKNNSQLPDYSLLNNPLSIKDSSVLYNSLIVSRFNWINHIFKTYWTRREQIIRGLDLNKKDKMVRFCNPLLICGDVHTFKIKLFFLKDDEKEKLFKLDLEKRKEDRIKRKLEKQEELQRRKEEREREEKEREEKEREEKEREEKEREEKEREEKEREKKIEEQKTEHKIEDEKLIINTPKQLENTTSSNEIIKPSKEQSISSESKIVNDDLKSKESNLTIDNSNLSTNQKSTTLTENTLEVESLKKPCEKENQKASTLQIENNITIENSTKSENKNIVEENKNIEENKNLLEENKDTKTNQSNESKSVISSTPPVSSTPKSKTKADAKDIMANPESAIMIQNLNVLAKQDPHLNGLMKTVASGSASNEQIMEFQKYIQKAKQMGDVTGYMQKLKFKQQKDKKEINLSSNISNKLDESGKSKEEIQMEKQRLKEERQKKKRERELHKQKLAMENSNSSSLTPKLQLLTPEEIKKKEDDLLKRAMEMKHEQERQRIEKIRLKEEKEREKLRIKEEKQERKSKEREEKELQKKLAREEREQERDRQKQKKLAEKEKARIEREKKIKERQLQKEREKLDSKMKNDISKKQRNYDGDTTINNNNNKNIIDDDNDYNDEDDRMGKLNNADDDDDDDLWNDKLSPLQERYTTGASLVFEFLENPSSRFTIPRDTIYELIDNEDEDDNNELNLNSTIEGNQNFKIKSENCTGNNSRPKSPYVTLLASFLLVHNQGEIDGWERRQAEARAIEEEKERKRLEALKIEEEESKKNTIAENARKRRRKKSTWNSSSSKRATRLSKQAKEIELLRREEEGFHEEDAHLRDNEKEEDIRPIPIYSCVTLKLCNVPFRFANFILQSGNSMEDRKKNMEEIMKIGTKVSLDQLWYQIDGIKDEILGETLRYNLNRLDYSACGGKKYKTMFYKKFGKGGR</sequence>
<dbReference type="EMBL" id="PUHW01000121">
    <property type="protein sequence ID" value="KAG0688801.1"/>
    <property type="molecule type" value="Genomic_DNA"/>
</dbReference>
<comment type="caution">
    <text evidence="5">The sequence shown here is derived from an EMBL/GenBank/DDBJ whole genome shotgun (WGS) entry which is preliminary data.</text>
</comment>
<reference evidence="5" key="1">
    <citation type="submission" date="2020-11" db="EMBL/GenBank/DDBJ databases">
        <title>Kefir isolates.</title>
        <authorList>
            <person name="Marcisauskas S."/>
            <person name="Kim Y."/>
            <person name="Blasche S."/>
        </authorList>
    </citation>
    <scope>NUCLEOTIDE SEQUENCE</scope>
    <source>
        <strain evidence="5">Olga-1</strain>
    </source>
</reference>
<dbReference type="Pfam" id="PF26242">
    <property type="entry name" value="Swc3_C"/>
    <property type="match status" value="2"/>
</dbReference>
<evidence type="ECO:0000259" key="4">
    <source>
        <dbReference type="Pfam" id="PF26242"/>
    </source>
</evidence>
<dbReference type="InterPro" id="IPR058986">
    <property type="entry name" value="Swc3_C"/>
</dbReference>
<proteinExistence type="predicted"/>
<feature type="domain" description="SWR1-complex protein 3" evidence="3">
    <location>
        <begin position="50"/>
        <end position="150"/>
    </location>
</feature>
<name>A0A9P7BFC6_9ASCO</name>
<accession>A0A9P7BFC6</accession>
<dbReference type="InterPro" id="IPR037651">
    <property type="entry name" value="Swc3"/>
</dbReference>